<sequence length="856" mass="95044">MSDNDEWIKVLQDHPIFSLPKYFDDPLAKTPNPLELSTNTLPKFTNLDPRDDSPSPSGRRQVMILKDADVIVAAGNEIRLSSFGDLKLSRSIRKSYKILNTPNIKFEIHQICLNPSGKLLAVAGAYQVAVVVLPRAGYSRLVPQVIDCKSVQVGQFYHAAESSAPIAKIDWHPWGDAGSTLLVMTVDGKLREYDMSIDTEEPQQVVRFFPEKKSATFMADDSAEREVTSFTLGKGRADWGPLTLYAITKSGDIYSICPYLPQNASVPTAYIHSLECFVSAKQEYLSQTSSSSASKYNSMTYDYQHKYVTALVKQLPAGAVFPASSKSVLVHPPSTIKPRPLRQGPFLLQPSPRMLDGSEGGDATDITYLTFGTGLKNSSEDDGNDTEHLGVVLVSYQDGKVDLFLDVEKVEARWDLKHEPSPDLPMLAVYESIDLGLVKCLKEISPETESTAILDLLQGNHPVLLVDPLHNDMIYVYHAFGVHALDVSPVIDRLSSALRDDPEDGSTLKDSLQKPSTTTVRPILNTFSVEKKCSNPIIAVALPNDVYLTYNIFMLTSTMRLTSIPLTIRSAVTPAKSNLLNTVSVPVNTSKWLKPLDMPSPYTCLLGNQAYKPPSILSDPSGLPNLPKQSLPSTSGSKEFLLTPDTLRFIGKTVAQIGSQTNDIRAAYRIAFARVNLQKSELSSQITKCKEIQEKIDTITSTRRKETEARISNIQNEQKALLSRLDRVLQSLMKEASPEISEQEKKWFDELKRMKNEICGSGRYDDESLISRTRLLEREFKRILPSLQTLVEKEQQRQRTQQDANKNLGFTQAFEYGQRSNIDGTRINIVETELAKLALKLDLPLGQPPSSAAPSC</sequence>
<evidence type="ECO:0000256" key="8">
    <source>
        <dbReference type="SAM" id="MobiDB-lite"/>
    </source>
</evidence>
<evidence type="ECO:0000256" key="7">
    <source>
        <dbReference type="ARBA" id="ARBA00023242"/>
    </source>
</evidence>
<keyword evidence="5" id="KW-0811">Translocation</keyword>
<keyword evidence="4" id="KW-0653">Protein transport</keyword>
<evidence type="ECO:0000256" key="1">
    <source>
        <dbReference type="ARBA" id="ARBA00004567"/>
    </source>
</evidence>
<proteinExistence type="predicted"/>
<dbReference type="PANTHER" id="PTHR13257:SF0">
    <property type="entry name" value="NUCLEAR PORE COMPLEX PROTEIN NUP88"/>
    <property type="match status" value="1"/>
</dbReference>
<evidence type="ECO:0000256" key="6">
    <source>
        <dbReference type="ARBA" id="ARBA00023132"/>
    </source>
</evidence>
<dbReference type="GO" id="GO:0005643">
    <property type="term" value="C:nuclear pore"/>
    <property type="evidence" value="ECO:0007669"/>
    <property type="project" value="UniProtKB-SubCell"/>
</dbReference>
<evidence type="ECO:0008006" key="10">
    <source>
        <dbReference type="Google" id="ProtNLM"/>
    </source>
</evidence>
<dbReference type="GO" id="GO:0000056">
    <property type="term" value="P:ribosomal small subunit export from nucleus"/>
    <property type="evidence" value="ECO:0007669"/>
    <property type="project" value="InterPro"/>
</dbReference>
<evidence type="ECO:0000256" key="2">
    <source>
        <dbReference type="ARBA" id="ARBA00022448"/>
    </source>
</evidence>
<keyword evidence="3" id="KW-0509">mRNA transport</keyword>
<dbReference type="EMBL" id="JAFIQS010000005">
    <property type="protein sequence ID" value="KAG5169433.1"/>
    <property type="molecule type" value="Genomic_DNA"/>
</dbReference>
<feature type="region of interest" description="Disordered" evidence="8">
    <location>
        <begin position="33"/>
        <end position="59"/>
    </location>
</feature>
<keyword evidence="7" id="KW-0539">Nucleus</keyword>
<comment type="caution">
    <text evidence="9">The sequence shown here is derived from an EMBL/GenBank/DDBJ whole genome shotgun (WGS) entry which is preliminary data.</text>
</comment>
<dbReference type="GO" id="GO:0017056">
    <property type="term" value="F:structural constituent of nuclear pore"/>
    <property type="evidence" value="ECO:0007669"/>
    <property type="project" value="InterPro"/>
</dbReference>
<name>A0A8H7XYU6_PSICU</name>
<dbReference type="GO" id="GO:0006406">
    <property type="term" value="P:mRNA export from nucleus"/>
    <property type="evidence" value="ECO:0007669"/>
    <property type="project" value="TreeGrafter"/>
</dbReference>
<gene>
    <name evidence="9" type="ORF">JR316_005989</name>
</gene>
<keyword evidence="2" id="KW-0813">Transport</keyword>
<dbReference type="SUPFAM" id="SSF82171">
    <property type="entry name" value="DPP6 N-terminal domain-like"/>
    <property type="match status" value="1"/>
</dbReference>
<evidence type="ECO:0000256" key="3">
    <source>
        <dbReference type="ARBA" id="ARBA00022816"/>
    </source>
</evidence>
<dbReference type="GO" id="GO:0006606">
    <property type="term" value="P:protein import into nucleus"/>
    <property type="evidence" value="ECO:0007669"/>
    <property type="project" value="TreeGrafter"/>
</dbReference>
<protein>
    <recommendedName>
        <fullName evidence="10">Nucleoporin nup82</fullName>
    </recommendedName>
</protein>
<dbReference type="AlphaFoldDB" id="A0A8H7XYU6"/>
<keyword evidence="6" id="KW-0906">Nuclear pore complex</keyword>
<organism evidence="9">
    <name type="scientific">Psilocybe cubensis</name>
    <name type="common">Psychedelic mushroom</name>
    <name type="synonym">Stropharia cubensis</name>
    <dbReference type="NCBI Taxonomy" id="181762"/>
    <lineage>
        <taxon>Eukaryota</taxon>
        <taxon>Fungi</taxon>
        <taxon>Dikarya</taxon>
        <taxon>Basidiomycota</taxon>
        <taxon>Agaricomycotina</taxon>
        <taxon>Agaricomycetes</taxon>
        <taxon>Agaricomycetidae</taxon>
        <taxon>Agaricales</taxon>
        <taxon>Agaricineae</taxon>
        <taxon>Strophariaceae</taxon>
        <taxon>Psilocybe</taxon>
    </lineage>
</organism>
<dbReference type="Pfam" id="PF10168">
    <property type="entry name" value="Nup88"/>
    <property type="match status" value="1"/>
</dbReference>
<accession>A0A8H7XYU6</accession>
<dbReference type="InterPro" id="IPR019321">
    <property type="entry name" value="Nucleoporin_Nup88"/>
</dbReference>
<evidence type="ECO:0000256" key="5">
    <source>
        <dbReference type="ARBA" id="ARBA00023010"/>
    </source>
</evidence>
<dbReference type="OrthoDB" id="341482at2759"/>
<reference evidence="9" key="1">
    <citation type="submission" date="2021-02" db="EMBL/GenBank/DDBJ databases">
        <title>Psilocybe cubensis genome.</title>
        <authorList>
            <person name="Mckernan K.J."/>
            <person name="Crawford S."/>
            <person name="Trippe A."/>
            <person name="Kane L.T."/>
            <person name="Mclaughlin S."/>
        </authorList>
    </citation>
    <scope>NUCLEOTIDE SEQUENCE [LARGE SCALE GENOMIC DNA]</scope>
    <source>
        <strain evidence="9">MGC-MH-2018</strain>
    </source>
</reference>
<dbReference type="PANTHER" id="PTHR13257">
    <property type="entry name" value="NUCLEOPORIN NUP84-RELATED"/>
    <property type="match status" value="1"/>
</dbReference>
<evidence type="ECO:0000256" key="4">
    <source>
        <dbReference type="ARBA" id="ARBA00022927"/>
    </source>
</evidence>
<comment type="subcellular location">
    <subcellularLocation>
        <location evidence="1">Nucleus</location>
        <location evidence="1">Nuclear pore complex</location>
    </subcellularLocation>
</comment>
<dbReference type="GO" id="GO:0000055">
    <property type="term" value="P:ribosomal large subunit export from nucleus"/>
    <property type="evidence" value="ECO:0007669"/>
    <property type="project" value="InterPro"/>
</dbReference>
<dbReference type="InterPro" id="IPR037700">
    <property type="entry name" value="NUP88/NUP82"/>
</dbReference>
<evidence type="ECO:0000313" key="9">
    <source>
        <dbReference type="EMBL" id="KAG5169433.1"/>
    </source>
</evidence>